<dbReference type="OrthoDB" id="9808140at2"/>
<evidence type="ECO:0000256" key="3">
    <source>
        <dbReference type="ARBA" id="ARBA00022679"/>
    </source>
</evidence>
<dbReference type="GO" id="GO:0032259">
    <property type="term" value="P:methylation"/>
    <property type="evidence" value="ECO:0007669"/>
    <property type="project" value="UniProtKB-KW"/>
</dbReference>
<keyword evidence="6" id="KW-1185">Reference proteome</keyword>
<dbReference type="GO" id="GO:0009234">
    <property type="term" value="P:menaquinone biosynthetic process"/>
    <property type="evidence" value="ECO:0007669"/>
    <property type="project" value="UniProtKB-KW"/>
</dbReference>
<dbReference type="STRING" id="316067.Geob_2058"/>
<dbReference type="PROSITE" id="PS51608">
    <property type="entry name" value="SAM_MT_UBIE"/>
    <property type="match status" value="1"/>
</dbReference>
<dbReference type="EMBL" id="CP001390">
    <property type="protein sequence ID" value="ACM20413.1"/>
    <property type="molecule type" value="Genomic_DNA"/>
</dbReference>
<dbReference type="KEGG" id="geo:Geob_2058"/>
<keyword evidence="3 5" id="KW-0808">Transferase</keyword>
<name>B9M8R7_GEODF</name>
<keyword evidence="2 5" id="KW-0489">Methyltransferase</keyword>
<dbReference type="InterPro" id="IPR041698">
    <property type="entry name" value="Methyltransf_25"/>
</dbReference>
<keyword evidence="1" id="KW-0474">Menaquinone biosynthesis</keyword>
<feature type="domain" description="Methyltransferase" evidence="4">
    <location>
        <begin position="52"/>
        <end position="147"/>
    </location>
</feature>
<dbReference type="PANTHER" id="PTHR43861:SF1">
    <property type="entry name" value="TRANS-ACONITATE 2-METHYLTRANSFERASE"/>
    <property type="match status" value="1"/>
</dbReference>
<dbReference type="SUPFAM" id="SSF53335">
    <property type="entry name" value="S-adenosyl-L-methionine-dependent methyltransferases"/>
    <property type="match status" value="1"/>
</dbReference>
<dbReference type="InterPro" id="IPR029063">
    <property type="entry name" value="SAM-dependent_MTases_sf"/>
</dbReference>
<proteinExistence type="predicted"/>
<dbReference type="Pfam" id="PF13649">
    <property type="entry name" value="Methyltransf_25"/>
    <property type="match status" value="1"/>
</dbReference>
<gene>
    <name evidence="5" type="ordered locus">Geob_2058</name>
</gene>
<dbReference type="GO" id="GO:0008168">
    <property type="term" value="F:methyltransferase activity"/>
    <property type="evidence" value="ECO:0007669"/>
    <property type="project" value="UniProtKB-KW"/>
</dbReference>
<dbReference type="PANTHER" id="PTHR43861">
    <property type="entry name" value="TRANS-ACONITATE 2-METHYLTRANSFERASE-RELATED"/>
    <property type="match status" value="1"/>
</dbReference>
<evidence type="ECO:0000256" key="2">
    <source>
        <dbReference type="ARBA" id="ARBA00022603"/>
    </source>
</evidence>
<accession>B9M8R7</accession>
<evidence type="ECO:0000313" key="5">
    <source>
        <dbReference type="EMBL" id="ACM20413.1"/>
    </source>
</evidence>
<sequence>MSGDVMQEERKAAVKETFDTVASGYDNRSLRFFQESAVAMAECFNAEEAIHILDVATGTGNMALTLARRMPRARITGVDFSAAMLAQAREKAQTLQSNRVEFLEMDMQSLQVPDNSFDAAVCAFGIFFVEDMERQLRHIADKVKPGGRTIISCFYEGTFSPCVDLFLDRIELFGIERPPLRWKSIAREEACEALFRAAGFTHVRVERKDLGYYLEDANAWWEVIRNGGFRGLIDQLPQGELERFRREHLEEIDRLRSDSGIRLNVEVLYTIGIKP</sequence>
<organism evidence="5 6">
    <name type="scientific">Geotalea daltonii (strain DSM 22248 / JCM 15807 / FRC-32)</name>
    <name type="common">Geobacter daltonii</name>
    <dbReference type="NCBI Taxonomy" id="316067"/>
    <lineage>
        <taxon>Bacteria</taxon>
        <taxon>Pseudomonadati</taxon>
        <taxon>Thermodesulfobacteriota</taxon>
        <taxon>Desulfuromonadia</taxon>
        <taxon>Geobacterales</taxon>
        <taxon>Geobacteraceae</taxon>
        <taxon>Geotalea</taxon>
    </lineage>
</organism>
<protein>
    <submittedName>
        <fullName evidence="5">Menaquinone biosynthesis methyltransferase, putative</fullName>
    </submittedName>
</protein>
<dbReference type="HOGENOM" id="CLU_037990_2_6_7"/>
<dbReference type="Proteomes" id="UP000007721">
    <property type="component" value="Chromosome"/>
</dbReference>
<dbReference type="eggNOG" id="COG2226">
    <property type="taxonomic scope" value="Bacteria"/>
</dbReference>
<dbReference type="AlphaFoldDB" id="B9M8R7"/>
<dbReference type="RefSeq" id="WP_012647142.1">
    <property type="nucleotide sequence ID" value="NC_011979.1"/>
</dbReference>
<reference evidence="5 6" key="1">
    <citation type="submission" date="2009-01" db="EMBL/GenBank/DDBJ databases">
        <title>Complete sequence of Geobacter sp. FRC-32.</title>
        <authorList>
            <consortium name="US DOE Joint Genome Institute"/>
            <person name="Lucas S."/>
            <person name="Copeland A."/>
            <person name="Lapidus A."/>
            <person name="Glavina del Rio T."/>
            <person name="Dalin E."/>
            <person name="Tice H."/>
            <person name="Bruce D."/>
            <person name="Goodwin L."/>
            <person name="Pitluck S."/>
            <person name="Saunders E."/>
            <person name="Brettin T."/>
            <person name="Detter J.C."/>
            <person name="Han C."/>
            <person name="Larimer F."/>
            <person name="Land M."/>
            <person name="Hauser L."/>
            <person name="Kyrpides N."/>
            <person name="Ovchinnikova G."/>
            <person name="Kostka J."/>
            <person name="Richardson P."/>
        </authorList>
    </citation>
    <scope>NUCLEOTIDE SEQUENCE [LARGE SCALE GENOMIC DNA]</scope>
    <source>
        <strain evidence="6">DSM 22248 / JCM 15807 / FRC-32</strain>
    </source>
</reference>
<evidence type="ECO:0000256" key="1">
    <source>
        <dbReference type="ARBA" id="ARBA00022428"/>
    </source>
</evidence>
<dbReference type="Gene3D" id="3.40.50.150">
    <property type="entry name" value="Vaccinia Virus protein VP39"/>
    <property type="match status" value="1"/>
</dbReference>
<evidence type="ECO:0000259" key="4">
    <source>
        <dbReference type="Pfam" id="PF13649"/>
    </source>
</evidence>
<dbReference type="InterPro" id="IPR004033">
    <property type="entry name" value="UbiE/COQ5_MeTrFase"/>
</dbReference>
<evidence type="ECO:0000313" key="6">
    <source>
        <dbReference type="Proteomes" id="UP000007721"/>
    </source>
</evidence>
<dbReference type="CDD" id="cd02440">
    <property type="entry name" value="AdoMet_MTases"/>
    <property type="match status" value="1"/>
</dbReference>